<sequence>MQSLSYKGKNYKDAIDGFCVLKKKAHFGVFPLWISVADALRSQHAGDLKEGGWGQSQHKLLAGPGAFTEERKHLKLLRGPGERNKVLLQLMELPDQSLDGELGKGADKVQLVKRMKQGGSERHLLRPWRSCSIQEG</sequence>
<evidence type="ECO:0000313" key="1">
    <source>
        <dbReference type="EMBL" id="KAJ1128615.1"/>
    </source>
</evidence>
<dbReference type="EMBL" id="JANPWB010000011">
    <property type="protein sequence ID" value="KAJ1128615.1"/>
    <property type="molecule type" value="Genomic_DNA"/>
</dbReference>
<name>A0AAV7PSV2_PLEWA</name>
<dbReference type="Proteomes" id="UP001066276">
    <property type="component" value="Chromosome 7"/>
</dbReference>
<organism evidence="1 2">
    <name type="scientific">Pleurodeles waltl</name>
    <name type="common">Iberian ribbed newt</name>
    <dbReference type="NCBI Taxonomy" id="8319"/>
    <lineage>
        <taxon>Eukaryota</taxon>
        <taxon>Metazoa</taxon>
        <taxon>Chordata</taxon>
        <taxon>Craniata</taxon>
        <taxon>Vertebrata</taxon>
        <taxon>Euteleostomi</taxon>
        <taxon>Amphibia</taxon>
        <taxon>Batrachia</taxon>
        <taxon>Caudata</taxon>
        <taxon>Salamandroidea</taxon>
        <taxon>Salamandridae</taxon>
        <taxon>Pleurodelinae</taxon>
        <taxon>Pleurodeles</taxon>
    </lineage>
</organism>
<reference evidence="1" key="1">
    <citation type="journal article" date="2022" name="bioRxiv">
        <title>Sequencing and chromosome-scale assembly of the giantPleurodeles waltlgenome.</title>
        <authorList>
            <person name="Brown T."/>
            <person name="Elewa A."/>
            <person name="Iarovenko S."/>
            <person name="Subramanian E."/>
            <person name="Araus A.J."/>
            <person name="Petzold A."/>
            <person name="Susuki M."/>
            <person name="Suzuki K.-i.T."/>
            <person name="Hayashi T."/>
            <person name="Toyoda A."/>
            <person name="Oliveira C."/>
            <person name="Osipova E."/>
            <person name="Leigh N.D."/>
            <person name="Simon A."/>
            <person name="Yun M.H."/>
        </authorList>
    </citation>
    <scope>NUCLEOTIDE SEQUENCE</scope>
    <source>
        <strain evidence="1">20211129_DDA</strain>
        <tissue evidence="1">Liver</tissue>
    </source>
</reference>
<gene>
    <name evidence="1" type="ORF">NDU88_006991</name>
</gene>
<evidence type="ECO:0000313" key="2">
    <source>
        <dbReference type="Proteomes" id="UP001066276"/>
    </source>
</evidence>
<protein>
    <submittedName>
        <fullName evidence="1">Uncharacterized protein</fullName>
    </submittedName>
</protein>
<proteinExistence type="predicted"/>
<keyword evidence="2" id="KW-1185">Reference proteome</keyword>
<accession>A0AAV7PSV2</accession>
<comment type="caution">
    <text evidence="1">The sequence shown here is derived from an EMBL/GenBank/DDBJ whole genome shotgun (WGS) entry which is preliminary data.</text>
</comment>
<dbReference type="AlphaFoldDB" id="A0AAV7PSV2"/>